<protein>
    <recommendedName>
        <fullName evidence="7">Translation initiation factor IF-2, chloroplastic</fullName>
    </recommendedName>
</protein>
<name>A0A1C8XS74_9FLOR</name>
<dbReference type="GO" id="GO:0005525">
    <property type="term" value="F:GTP binding"/>
    <property type="evidence" value="ECO:0007669"/>
    <property type="project" value="UniProtKB-KW"/>
</dbReference>
<dbReference type="SUPFAM" id="SSF52156">
    <property type="entry name" value="Initiation factor IF2/eIF5b, domain 3"/>
    <property type="match status" value="1"/>
</dbReference>
<proteinExistence type="inferred from homology"/>
<dbReference type="GO" id="GO:0005829">
    <property type="term" value="C:cytosol"/>
    <property type="evidence" value="ECO:0007669"/>
    <property type="project" value="TreeGrafter"/>
</dbReference>
<dbReference type="InterPro" id="IPR053905">
    <property type="entry name" value="EF-G-like_DII"/>
</dbReference>
<dbReference type="SUPFAM" id="SSF52540">
    <property type="entry name" value="P-loop containing nucleoside triphosphate hydrolases"/>
    <property type="match status" value="1"/>
</dbReference>
<evidence type="ECO:0000256" key="2">
    <source>
        <dbReference type="ARBA" id="ARBA00022540"/>
    </source>
</evidence>
<dbReference type="GO" id="GO:0003924">
    <property type="term" value="F:GTPase activity"/>
    <property type="evidence" value="ECO:0007669"/>
    <property type="project" value="InterPro"/>
</dbReference>
<organism evidence="10">
    <name type="scientific">Dasya binghamiae</name>
    <dbReference type="NCBI Taxonomy" id="1896963"/>
    <lineage>
        <taxon>Eukaryota</taxon>
        <taxon>Rhodophyta</taxon>
        <taxon>Florideophyceae</taxon>
        <taxon>Rhodymeniophycidae</taxon>
        <taxon>Ceramiales</taxon>
        <taxon>Dasyaceae</taxon>
        <taxon>Dasya</taxon>
    </lineage>
</organism>
<sequence>MPKHIYYYSIMSNFIHSDKVLYLKFPKLINILKLDNSKSPNLLNDINNSIININSKTFDSNLSNKFEKKNKVDSSHEDSLDNKKNKSKSSKKIRKTNNLYKDDLFLDNSSNSILTKTSPSLSKSHKASKYKKKEKSKNNIETINHSPSDLISDSTSIDKDIVINSPLTVQELSIKLNLTEAEIITYLFLRGISVTINDVIDIQIAKEVAENYKFNVVDKEVIVDFQNNKSDNSKHDNSIHLFKRAPIVTILGHVDHGKTTLLDSILHTNFVKKEHGGITQAINGYEVESLYNSLLYKLVFLDTPGHEAFAAMRLRGAKIADIALLVVAADDGLKPQTIEAIKYILEIELPYIVVINKVDKSDINIRNIKKELVQYGILDKECGSKTCIVEVSALTGKNINLLLDTICALSDIQNFTANPNQLAQGTVLDAYLDKKRGIIANLVIKNGTLKVGNFIAVGNIYGKIKSLINSQNTNVREAQSSSIIKVLGFSILPKSGLFFQVFNNEKKVKEYINKFIEENNKYTNSNVKLLNRRVSLDNQDSLKQFKLILKTDTQGSLEAIIDSFSKISQRKVQISIISSDLGNISSTDIELALTTNALLLGFNINISTQVNDLVKQKSLNLKVFYIIYDLIEYVQNVMLSLIDPEYDEVFLGRALVQTVFNMNKGTVAGCLVNEGKLKKMSYIKVYRENALIYQGFLSSLKRIKNDVDEVFQSNECGVMCDYNLWKDKDIIEAYDLIEKVKTL</sequence>
<evidence type="ECO:0000259" key="9">
    <source>
        <dbReference type="PROSITE" id="PS51722"/>
    </source>
</evidence>
<dbReference type="InterPro" id="IPR006847">
    <property type="entry name" value="IF2_N"/>
</dbReference>
<dbReference type="CDD" id="cd01887">
    <property type="entry name" value="IF2_eIF5B"/>
    <property type="match status" value="1"/>
</dbReference>
<comment type="similarity">
    <text evidence="1">Belongs to the TRAFAC class translation factor GTPase superfamily. Classic translation factor GTPase family. IF-2 subfamily.</text>
</comment>
<dbReference type="PRINTS" id="PR00315">
    <property type="entry name" value="ELONGATNFCT"/>
</dbReference>
<dbReference type="InterPro" id="IPR000178">
    <property type="entry name" value="TF_IF2_bacterial-like"/>
</dbReference>
<dbReference type="NCBIfam" id="TIGR00487">
    <property type="entry name" value="IF-2"/>
    <property type="match status" value="1"/>
</dbReference>
<evidence type="ECO:0000256" key="8">
    <source>
        <dbReference type="SAM" id="MobiDB-lite"/>
    </source>
</evidence>
<dbReference type="AlphaFoldDB" id="A0A1C8XS74"/>
<comment type="function">
    <text evidence="6">One of the essential components for the initiation of protein synthesis. Protects formylmethionyl-tRNA from spontaneous hydrolysis and promotes its binding to the 30S ribosomal subunits. Also involved in the hydrolysis of GTP during the formation of the 70S ribosomal complex.</text>
</comment>
<dbReference type="RefSeq" id="YP_009295320.1">
    <property type="nucleotide sequence ID" value="NC_031161.1"/>
</dbReference>
<dbReference type="InterPro" id="IPR009000">
    <property type="entry name" value="Transl_B-barrel_sf"/>
</dbReference>
<dbReference type="GeneID" id="29071603"/>
<keyword evidence="3" id="KW-0547">Nucleotide-binding</keyword>
<evidence type="ECO:0000313" key="10">
    <source>
        <dbReference type="EMBL" id="AOH77332.1"/>
    </source>
</evidence>
<dbReference type="Pfam" id="PF04760">
    <property type="entry name" value="IF2_N"/>
    <property type="match status" value="1"/>
</dbReference>
<evidence type="ECO:0000256" key="5">
    <source>
        <dbReference type="ARBA" id="ARBA00023134"/>
    </source>
</evidence>
<keyword evidence="4" id="KW-0648">Protein biosynthesis</keyword>
<evidence type="ECO:0000256" key="4">
    <source>
        <dbReference type="ARBA" id="ARBA00022917"/>
    </source>
</evidence>
<dbReference type="FunFam" id="2.40.30.10:FF:000008">
    <property type="entry name" value="Translation initiation factor IF-2"/>
    <property type="match status" value="1"/>
</dbReference>
<dbReference type="Pfam" id="PF11987">
    <property type="entry name" value="IF-2"/>
    <property type="match status" value="1"/>
</dbReference>
<evidence type="ECO:0000256" key="3">
    <source>
        <dbReference type="ARBA" id="ARBA00022741"/>
    </source>
</evidence>
<dbReference type="InterPro" id="IPR036925">
    <property type="entry name" value="TIF_IF2_dom3_sf"/>
</dbReference>
<dbReference type="InterPro" id="IPR015760">
    <property type="entry name" value="TIF_IF2"/>
</dbReference>
<feature type="compositionally biased region" description="Basic residues" evidence="8">
    <location>
        <begin position="123"/>
        <end position="135"/>
    </location>
</feature>
<feature type="compositionally biased region" description="Basic and acidic residues" evidence="8">
    <location>
        <begin position="69"/>
        <end position="84"/>
    </location>
</feature>
<dbReference type="PROSITE" id="PS51722">
    <property type="entry name" value="G_TR_2"/>
    <property type="match status" value="1"/>
</dbReference>
<dbReference type="HAMAP" id="MF_00100_B">
    <property type="entry name" value="IF_2_B"/>
    <property type="match status" value="1"/>
</dbReference>
<gene>
    <name evidence="10" type="primary">infB</name>
</gene>
<keyword evidence="5" id="KW-0342">GTP-binding</keyword>
<dbReference type="NCBIfam" id="TIGR00231">
    <property type="entry name" value="small_GTP"/>
    <property type="match status" value="1"/>
</dbReference>
<accession>A0A1C8XS74</accession>
<dbReference type="InterPro" id="IPR023115">
    <property type="entry name" value="TIF_IF2_dom3"/>
</dbReference>
<dbReference type="InterPro" id="IPR000795">
    <property type="entry name" value="T_Tr_GTP-bd_dom"/>
</dbReference>
<dbReference type="CDD" id="cd03692">
    <property type="entry name" value="mtIF2_IVc"/>
    <property type="match status" value="1"/>
</dbReference>
<keyword evidence="10" id="KW-0934">Plastid</keyword>
<feature type="domain" description="Tr-type G" evidence="9">
    <location>
        <begin position="243"/>
        <end position="414"/>
    </location>
</feature>
<feature type="region of interest" description="Disordered" evidence="8">
    <location>
        <begin position="116"/>
        <end position="137"/>
    </location>
</feature>
<dbReference type="Gene3D" id="2.40.30.10">
    <property type="entry name" value="Translation factors"/>
    <property type="match status" value="2"/>
</dbReference>
<geneLocation type="plastid" evidence="10"/>
<dbReference type="PANTHER" id="PTHR43381">
    <property type="entry name" value="TRANSLATION INITIATION FACTOR IF-2-RELATED"/>
    <property type="match status" value="1"/>
</dbReference>
<evidence type="ECO:0000256" key="6">
    <source>
        <dbReference type="ARBA" id="ARBA00025162"/>
    </source>
</evidence>
<dbReference type="GO" id="GO:0003743">
    <property type="term" value="F:translation initiation factor activity"/>
    <property type="evidence" value="ECO:0007669"/>
    <property type="project" value="UniProtKB-KW"/>
</dbReference>
<keyword evidence="2 10" id="KW-0396">Initiation factor</keyword>
<dbReference type="PANTHER" id="PTHR43381:SF5">
    <property type="entry name" value="TR-TYPE G DOMAIN-CONTAINING PROTEIN"/>
    <property type="match status" value="1"/>
</dbReference>
<dbReference type="SUPFAM" id="SSF50447">
    <property type="entry name" value="Translation proteins"/>
    <property type="match status" value="2"/>
</dbReference>
<dbReference type="Gene3D" id="3.40.50.300">
    <property type="entry name" value="P-loop containing nucleotide triphosphate hydrolases"/>
    <property type="match status" value="1"/>
</dbReference>
<dbReference type="Gene3D" id="3.40.50.10050">
    <property type="entry name" value="Translation initiation factor IF- 2, domain 3"/>
    <property type="match status" value="1"/>
</dbReference>
<dbReference type="CDD" id="cd03702">
    <property type="entry name" value="IF2_mtIF2_II"/>
    <property type="match status" value="1"/>
</dbReference>
<dbReference type="FunFam" id="3.40.50.300:FF:000019">
    <property type="entry name" value="Translation initiation factor IF-2"/>
    <property type="match status" value="1"/>
</dbReference>
<feature type="region of interest" description="Disordered" evidence="8">
    <location>
        <begin position="69"/>
        <end position="93"/>
    </location>
</feature>
<dbReference type="InterPro" id="IPR005225">
    <property type="entry name" value="Small_GTP-bd"/>
</dbReference>
<reference evidence="10" key="1">
    <citation type="journal article" date="2016" name="Mitochondrial DNA Part B Resour">
        <title>Organellar genome analysis of the marine red alga Dasya binghamiae (Dasyaceae, Rhodophyta) reveals an uncharacteristic florideophyte mitogenome structure.</title>
        <authorList>
            <person name="Tamayo D.A."/>
            <person name="Hughey J.R."/>
        </authorList>
    </citation>
    <scope>NUCLEOTIDE SEQUENCE</scope>
</reference>
<dbReference type="Pfam" id="PF00009">
    <property type="entry name" value="GTP_EFTU"/>
    <property type="match status" value="1"/>
</dbReference>
<evidence type="ECO:0000256" key="7">
    <source>
        <dbReference type="ARBA" id="ARBA00044105"/>
    </source>
</evidence>
<dbReference type="PROSITE" id="PS01176">
    <property type="entry name" value="IF2"/>
    <property type="match status" value="1"/>
</dbReference>
<dbReference type="FunFam" id="3.40.50.10050:FF:000001">
    <property type="entry name" value="Translation initiation factor IF-2"/>
    <property type="match status" value="1"/>
</dbReference>
<dbReference type="Pfam" id="PF22042">
    <property type="entry name" value="EF-G_D2"/>
    <property type="match status" value="1"/>
</dbReference>
<evidence type="ECO:0000256" key="1">
    <source>
        <dbReference type="ARBA" id="ARBA00007733"/>
    </source>
</evidence>
<dbReference type="InterPro" id="IPR027417">
    <property type="entry name" value="P-loop_NTPase"/>
</dbReference>
<dbReference type="EMBL" id="KX247284">
    <property type="protein sequence ID" value="AOH77332.1"/>
    <property type="molecule type" value="Genomic_DNA"/>
</dbReference>
<dbReference type="InterPro" id="IPR044145">
    <property type="entry name" value="IF2_II"/>
</dbReference>